<dbReference type="EMBL" id="PGEX01000001">
    <property type="protein sequence ID" value="PJJ42472.1"/>
    <property type="molecule type" value="Genomic_DNA"/>
</dbReference>
<organism evidence="1 2">
    <name type="scientific">Hallerella succinigenes</name>
    <dbReference type="NCBI Taxonomy" id="1896222"/>
    <lineage>
        <taxon>Bacteria</taxon>
        <taxon>Pseudomonadati</taxon>
        <taxon>Fibrobacterota</taxon>
        <taxon>Fibrobacteria</taxon>
        <taxon>Fibrobacterales</taxon>
        <taxon>Fibrobacteraceae</taxon>
        <taxon>Hallerella</taxon>
    </lineage>
</organism>
<reference evidence="1 2" key="1">
    <citation type="submission" date="2017-11" db="EMBL/GenBank/DDBJ databases">
        <title>Animal gut microbial communities from fecal samples from Wisconsin, USA.</title>
        <authorList>
            <person name="Neumann A."/>
        </authorList>
    </citation>
    <scope>NUCLEOTIDE SEQUENCE [LARGE SCALE GENOMIC DNA]</scope>
    <source>
        <strain evidence="1 2">UWS3</strain>
    </source>
</reference>
<name>A0A2M9A9S7_9BACT</name>
<protein>
    <submittedName>
        <fullName evidence="1">Uncharacterized protein</fullName>
    </submittedName>
</protein>
<dbReference type="Proteomes" id="UP000231134">
    <property type="component" value="Unassembled WGS sequence"/>
</dbReference>
<keyword evidence="2" id="KW-1185">Reference proteome</keyword>
<dbReference type="RefSeq" id="WP_100426330.1">
    <property type="nucleotide sequence ID" value="NZ_PGEX01000001.1"/>
</dbReference>
<sequence>MNLVGCAAGHKNVDSSWTEAPKTISVLFTEPIVQNKDDVEDDLPEYKDNFSGWFSEQLKAEFAEQTGITPSIVEQKSDDAFDMTVTKLGKKEYKVPNPKFDAIGVGEGFVVSIAFLDISRLSETRMIVPGSFETKSYLQYLGQYTIADVDGKKVVTSGMFKARVTLGFALQKGDWEENVKNLVEEIIKDTPLEKK</sequence>
<evidence type="ECO:0000313" key="1">
    <source>
        <dbReference type="EMBL" id="PJJ42472.1"/>
    </source>
</evidence>
<proteinExistence type="predicted"/>
<accession>A0A2M9A9S7</accession>
<dbReference type="OrthoDB" id="9814772at2"/>
<gene>
    <name evidence="1" type="ORF">BGX16_2502</name>
</gene>
<evidence type="ECO:0000313" key="2">
    <source>
        <dbReference type="Proteomes" id="UP000231134"/>
    </source>
</evidence>
<comment type="caution">
    <text evidence="1">The sequence shown here is derived from an EMBL/GenBank/DDBJ whole genome shotgun (WGS) entry which is preliminary data.</text>
</comment>
<dbReference type="AlphaFoldDB" id="A0A2M9A9S7"/>